<dbReference type="eggNOG" id="COG0477">
    <property type="taxonomic scope" value="Bacteria"/>
</dbReference>
<dbReference type="PROSITE" id="PS50850">
    <property type="entry name" value="MFS"/>
    <property type="match status" value="1"/>
</dbReference>
<dbReference type="Proteomes" id="UP000006666">
    <property type="component" value="Chromosome"/>
</dbReference>
<dbReference type="PRINTS" id="PR01036">
    <property type="entry name" value="TCRTETB"/>
</dbReference>
<dbReference type="GO" id="GO:0005886">
    <property type="term" value="C:plasma membrane"/>
    <property type="evidence" value="ECO:0007669"/>
    <property type="project" value="UniProtKB-SubCell"/>
</dbReference>
<feature type="transmembrane region" description="Helical" evidence="5">
    <location>
        <begin position="234"/>
        <end position="253"/>
    </location>
</feature>
<feature type="transmembrane region" description="Helical" evidence="5">
    <location>
        <begin position="141"/>
        <end position="163"/>
    </location>
</feature>
<comment type="subcellular location">
    <subcellularLocation>
        <location evidence="1">Cell membrane</location>
        <topology evidence="1">Multi-pass membrane protein</topology>
    </subcellularLocation>
</comment>
<dbReference type="Gene3D" id="1.20.1250.20">
    <property type="entry name" value="MFS general substrate transporter like domains"/>
    <property type="match status" value="1"/>
</dbReference>
<dbReference type="RefSeq" id="WP_015780062.1">
    <property type="nucleotide sequence ID" value="NC_013169.1"/>
</dbReference>
<feature type="transmembrane region" description="Helical" evidence="5">
    <location>
        <begin position="417"/>
        <end position="437"/>
    </location>
</feature>
<protein>
    <submittedName>
        <fullName evidence="7">Arabinose efflux permease family protein</fullName>
    </submittedName>
</protein>
<dbReference type="SUPFAM" id="SSF103473">
    <property type="entry name" value="MFS general substrate transporter"/>
    <property type="match status" value="1"/>
</dbReference>
<keyword evidence="4 5" id="KW-0472">Membrane</keyword>
<name>C7NLD0_KYTSD</name>
<evidence type="ECO:0000256" key="3">
    <source>
        <dbReference type="ARBA" id="ARBA00022989"/>
    </source>
</evidence>
<feature type="transmembrane region" description="Helical" evidence="5">
    <location>
        <begin position="17"/>
        <end position="40"/>
    </location>
</feature>
<dbReference type="HOGENOM" id="CLU_000960_28_2_11"/>
<feature type="transmembrane region" description="Helical" evidence="5">
    <location>
        <begin position="369"/>
        <end position="396"/>
    </location>
</feature>
<evidence type="ECO:0000313" key="7">
    <source>
        <dbReference type="EMBL" id="ACV07126.1"/>
    </source>
</evidence>
<evidence type="ECO:0000259" key="6">
    <source>
        <dbReference type="PROSITE" id="PS50850"/>
    </source>
</evidence>
<feature type="transmembrane region" description="Helical" evidence="5">
    <location>
        <begin position="175"/>
        <end position="196"/>
    </location>
</feature>
<dbReference type="GO" id="GO:0022857">
    <property type="term" value="F:transmembrane transporter activity"/>
    <property type="evidence" value="ECO:0007669"/>
    <property type="project" value="InterPro"/>
</dbReference>
<proteinExistence type="predicted"/>
<dbReference type="Pfam" id="PF07690">
    <property type="entry name" value="MFS_1"/>
    <property type="match status" value="1"/>
</dbReference>
<dbReference type="InterPro" id="IPR036259">
    <property type="entry name" value="MFS_trans_sf"/>
</dbReference>
<evidence type="ECO:0000256" key="4">
    <source>
        <dbReference type="ARBA" id="ARBA00023136"/>
    </source>
</evidence>
<dbReference type="CDD" id="cd17321">
    <property type="entry name" value="MFS_MMR_MDR_like"/>
    <property type="match status" value="1"/>
</dbReference>
<dbReference type="PANTHER" id="PTHR42718:SF39">
    <property type="entry name" value="ACTINORHODIN TRANSPORTER-RELATED"/>
    <property type="match status" value="1"/>
</dbReference>
<feature type="transmembrane region" description="Helical" evidence="5">
    <location>
        <begin position="83"/>
        <end position="103"/>
    </location>
</feature>
<feature type="transmembrane region" description="Helical" evidence="5">
    <location>
        <begin position="443"/>
        <end position="464"/>
    </location>
</feature>
<reference evidence="7 8" key="1">
    <citation type="journal article" date="2009" name="Stand. Genomic Sci.">
        <title>Complete genome sequence of Kytococcus sedentarius type strain (541).</title>
        <authorList>
            <person name="Sims D."/>
            <person name="Brettin T."/>
            <person name="Detter J.C."/>
            <person name="Han C."/>
            <person name="Lapidus A."/>
            <person name="Copeland A."/>
            <person name="Glavina Del Rio T."/>
            <person name="Nolan M."/>
            <person name="Chen F."/>
            <person name="Lucas S."/>
            <person name="Tice H."/>
            <person name="Cheng J.F."/>
            <person name="Bruce D."/>
            <person name="Goodwin L."/>
            <person name="Pitluck S."/>
            <person name="Ovchinnikova G."/>
            <person name="Pati A."/>
            <person name="Ivanova N."/>
            <person name="Mavrommatis K."/>
            <person name="Chen A."/>
            <person name="Palaniappan K."/>
            <person name="D'haeseleer P."/>
            <person name="Chain P."/>
            <person name="Bristow J."/>
            <person name="Eisen J.A."/>
            <person name="Markowitz V."/>
            <person name="Hugenholtz P."/>
            <person name="Schneider S."/>
            <person name="Goker M."/>
            <person name="Pukall R."/>
            <person name="Kyrpides N.C."/>
            <person name="Klenk H.P."/>
        </authorList>
    </citation>
    <scope>NUCLEOTIDE SEQUENCE [LARGE SCALE GENOMIC DNA]</scope>
    <source>
        <strain evidence="8">ATCC 14392 / DSM 20547 / JCM 11482 / CCUG 33030 / NBRC 15357 / NCTC 11040 / CCM 314 / 541</strain>
    </source>
</reference>
<evidence type="ECO:0000256" key="5">
    <source>
        <dbReference type="SAM" id="Phobius"/>
    </source>
</evidence>
<keyword evidence="3 5" id="KW-1133">Transmembrane helix</keyword>
<feature type="transmembrane region" description="Helical" evidence="5">
    <location>
        <begin position="307"/>
        <end position="329"/>
    </location>
</feature>
<feature type="domain" description="Major facilitator superfamily (MFS) profile" evidence="6">
    <location>
        <begin position="17"/>
        <end position="470"/>
    </location>
</feature>
<sequence>MTDPSRSPSTETAGWKLLAVLLVPLFMALVAVSVVNVALAPIGDSLEASSSQLQWVVSGYALAFGVLLVPAGRLGDLIGRRRLLLLGVGVFTAGSLGAAVAPSSEFLNAARVAQGLGSGLINPQTIGLIQKHFTGQSRARAFATMATTVALATAVGPVLGGFLIEVLGPEAGWRWMFALNVPLGVATVVLGLRWLPDDSAARGSKPDLDPWGTLLLGATVLSVMFPFVERRGGVLGWAPLALGALLLVAFLAWERRYRAAGRAPVVDLSMFSSEPFRNGIAVVSIHFLGATSIFLVIPLWMQMHLGHSAFAAALVLLPSSVAAGLSAQFAGRRVLQWGRKLVIGGFCVVISALLLMAVLTPFIEDGRLPWWTAAFAAVLIGLGQGSVVSPNTTLTLQAMDSRQGGVAGGLMSLGQRVGTAIGTALVPGVLFAMVGAGHPWSDAFRVTLLTIVVIAAIALAISVVDLRREQRERTNSPEGAR</sequence>
<dbReference type="AlphaFoldDB" id="C7NLD0"/>
<dbReference type="PANTHER" id="PTHR42718">
    <property type="entry name" value="MAJOR FACILITATOR SUPERFAMILY MULTIDRUG TRANSPORTER MFSC"/>
    <property type="match status" value="1"/>
</dbReference>
<feature type="transmembrane region" description="Helical" evidence="5">
    <location>
        <begin position="52"/>
        <end position="71"/>
    </location>
</feature>
<dbReference type="KEGG" id="kse:Ksed_21380"/>
<gene>
    <name evidence="7" type="ordered locus">Ksed_21380</name>
</gene>
<keyword evidence="8" id="KW-1185">Reference proteome</keyword>
<evidence type="ECO:0000256" key="2">
    <source>
        <dbReference type="ARBA" id="ARBA00022692"/>
    </source>
</evidence>
<dbReference type="InterPro" id="IPR011701">
    <property type="entry name" value="MFS"/>
</dbReference>
<accession>C7NLD0</accession>
<dbReference type="Gene3D" id="1.20.1720.10">
    <property type="entry name" value="Multidrug resistance protein D"/>
    <property type="match status" value="1"/>
</dbReference>
<keyword evidence="2 5" id="KW-0812">Transmembrane</keyword>
<feature type="transmembrane region" description="Helical" evidence="5">
    <location>
        <begin position="341"/>
        <end position="363"/>
    </location>
</feature>
<dbReference type="EMBL" id="CP001686">
    <property type="protein sequence ID" value="ACV07126.1"/>
    <property type="molecule type" value="Genomic_DNA"/>
</dbReference>
<dbReference type="STRING" id="478801.Ksed_21380"/>
<evidence type="ECO:0000256" key="1">
    <source>
        <dbReference type="ARBA" id="ARBA00004651"/>
    </source>
</evidence>
<dbReference type="InterPro" id="IPR020846">
    <property type="entry name" value="MFS_dom"/>
</dbReference>
<evidence type="ECO:0000313" key="8">
    <source>
        <dbReference type="Proteomes" id="UP000006666"/>
    </source>
</evidence>
<feature type="transmembrane region" description="Helical" evidence="5">
    <location>
        <begin position="280"/>
        <end position="301"/>
    </location>
</feature>
<organism evidence="7 8">
    <name type="scientific">Kytococcus sedentarius (strain ATCC 14392 / DSM 20547 / JCM 11482 / CCUG 33030 / NBRC 15357 / NCTC 11040 / CCM 314 / 541)</name>
    <name type="common">Micrococcus sedentarius</name>
    <dbReference type="NCBI Taxonomy" id="478801"/>
    <lineage>
        <taxon>Bacteria</taxon>
        <taxon>Bacillati</taxon>
        <taxon>Actinomycetota</taxon>
        <taxon>Actinomycetes</taxon>
        <taxon>Micrococcales</taxon>
        <taxon>Kytococcaceae</taxon>
        <taxon>Kytococcus</taxon>
    </lineage>
</organism>